<dbReference type="InParanoid" id="A0A2S8ST33"/>
<keyword evidence="3" id="KW-1185">Reference proteome</keyword>
<accession>A0A2S8ST33</accession>
<protein>
    <recommendedName>
        <fullName evidence="4">PsbP protein</fullName>
    </recommendedName>
</protein>
<reference evidence="2 3" key="1">
    <citation type="journal article" date="2018" name="Syst. Appl. Microbiol.">
        <title>Abditibacterium utsteinense sp. nov., the first cultivated member of candidate phylum FBP, isolated from ice-free Antarctic soil samples.</title>
        <authorList>
            <person name="Tahon G."/>
            <person name="Tytgat B."/>
            <person name="Lebbe L."/>
            <person name="Carlier A."/>
            <person name="Willems A."/>
        </authorList>
    </citation>
    <scope>NUCLEOTIDE SEQUENCE [LARGE SCALE GENOMIC DNA]</scope>
    <source>
        <strain evidence="2 3">LMG 29911</strain>
    </source>
</reference>
<organism evidence="2 3">
    <name type="scientific">Abditibacterium utsteinense</name>
    <dbReference type="NCBI Taxonomy" id="1960156"/>
    <lineage>
        <taxon>Bacteria</taxon>
        <taxon>Pseudomonadati</taxon>
        <taxon>Abditibacteriota</taxon>
        <taxon>Abditibacteriia</taxon>
        <taxon>Abditibacteriales</taxon>
        <taxon>Abditibacteriaceae</taxon>
        <taxon>Abditibacterium</taxon>
    </lineage>
</organism>
<feature type="signal peptide" evidence="1">
    <location>
        <begin position="1"/>
        <end position="22"/>
    </location>
</feature>
<dbReference type="EMBL" id="NIGF01000008">
    <property type="protein sequence ID" value="PQV63963.1"/>
    <property type="molecule type" value="Genomic_DNA"/>
</dbReference>
<evidence type="ECO:0000313" key="2">
    <source>
        <dbReference type="EMBL" id="PQV63963.1"/>
    </source>
</evidence>
<evidence type="ECO:0000313" key="3">
    <source>
        <dbReference type="Proteomes" id="UP000237684"/>
    </source>
</evidence>
<gene>
    <name evidence="2" type="ORF">B1R32_108174</name>
</gene>
<dbReference type="RefSeq" id="WP_105483796.1">
    <property type="nucleotide sequence ID" value="NZ_NIGF01000008.1"/>
</dbReference>
<dbReference type="Proteomes" id="UP000237684">
    <property type="component" value="Unassembled WGS sequence"/>
</dbReference>
<proteinExistence type="predicted"/>
<sequence length="198" mass="21840">MRFKSSFWLCAAIAALPSFTQAAPARQIVPQGLVSYSSNVTEFAVWLPAPIKFPGHNDFVSVFSPADSKGKTDTVAFFVTFGINLGQNPPSGPKVSIEKHLAGIFDGYRVFSQPDSFQSQRIELNGVPGYELSYVAKLGIKGNRLRMYETPQRLYQIHAAGTESALEKNRALVDKVFASFRILPRKNQSEPIQTAPTQ</sequence>
<keyword evidence="1" id="KW-0732">Signal</keyword>
<dbReference type="AlphaFoldDB" id="A0A2S8ST33"/>
<evidence type="ECO:0000256" key="1">
    <source>
        <dbReference type="SAM" id="SignalP"/>
    </source>
</evidence>
<comment type="caution">
    <text evidence="2">The sequence shown here is derived from an EMBL/GenBank/DDBJ whole genome shotgun (WGS) entry which is preliminary data.</text>
</comment>
<feature type="chain" id="PRO_5015715772" description="PsbP protein" evidence="1">
    <location>
        <begin position="23"/>
        <end position="198"/>
    </location>
</feature>
<name>A0A2S8ST33_9BACT</name>
<evidence type="ECO:0008006" key="4">
    <source>
        <dbReference type="Google" id="ProtNLM"/>
    </source>
</evidence>